<accession>A0ABM8HU65</accession>
<dbReference type="Pfam" id="PF02597">
    <property type="entry name" value="ThiS"/>
    <property type="match status" value="1"/>
</dbReference>
<gene>
    <name evidence="1" type="ORF">DESUT3_13300</name>
</gene>
<keyword evidence="2" id="KW-1185">Reference proteome</keyword>
<sequence>MQITVKLHGVFRIGRFTEELRSYPPGTCVREVVDELRFPDHLLGIVVINDVHADLDAELHEGDTLSLLPMLDGG</sequence>
<reference evidence="1 2" key="2">
    <citation type="journal article" date="2021" name="Int. J. Syst. Evol. Microbiol.">
        <title>Isolation and Polyphasic Characterization of Desulfuromonas versatilis sp. Nov., an Electrogenic Bacteria Capable of Versatile Metabolism Isolated from a Graphene Oxide-Reducing Enrichment Culture.</title>
        <authorList>
            <person name="Xie L."/>
            <person name="Yoshida N."/>
            <person name="Ishii S."/>
            <person name="Meng L."/>
        </authorList>
    </citation>
    <scope>NUCLEOTIDE SEQUENCE [LARGE SCALE GENOMIC DNA]</scope>
    <source>
        <strain evidence="1 2">NIT-T3</strain>
    </source>
</reference>
<dbReference type="SUPFAM" id="SSF54285">
    <property type="entry name" value="MoaD/ThiS"/>
    <property type="match status" value="1"/>
</dbReference>
<name>A0ABM8HU65_9BACT</name>
<evidence type="ECO:0008006" key="3">
    <source>
        <dbReference type="Google" id="ProtNLM"/>
    </source>
</evidence>
<evidence type="ECO:0000313" key="1">
    <source>
        <dbReference type="EMBL" id="BCR04261.1"/>
    </source>
</evidence>
<dbReference type="Gene3D" id="3.10.20.30">
    <property type="match status" value="1"/>
</dbReference>
<organism evidence="1 2">
    <name type="scientific">Desulfuromonas versatilis</name>
    <dbReference type="NCBI Taxonomy" id="2802975"/>
    <lineage>
        <taxon>Bacteria</taxon>
        <taxon>Pseudomonadati</taxon>
        <taxon>Thermodesulfobacteriota</taxon>
        <taxon>Desulfuromonadia</taxon>
        <taxon>Desulfuromonadales</taxon>
        <taxon>Desulfuromonadaceae</taxon>
        <taxon>Desulfuromonas</taxon>
    </lineage>
</organism>
<dbReference type="RefSeq" id="WP_221251689.1">
    <property type="nucleotide sequence ID" value="NZ_AP024355.1"/>
</dbReference>
<proteinExistence type="predicted"/>
<dbReference type="InterPro" id="IPR003749">
    <property type="entry name" value="ThiS/MoaD-like"/>
</dbReference>
<dbReference type="InterPro" id="IPR016155">
    <property type="entry name" value="Mopterin_synth/thiamin_S_b"/>
</dbReference>
<dbReference type="Proteomes" id="UP001319827">
    <property type="component" value="Chromosome"/>
</dbReference>
<dbReference type="EMBL" id="AP024355">
    <property type="protein sequence ID" value="BCR04261.1"/>
    <property type="molecule type" value="Genomic_DNA"/>
</dbReference>
<protein>
    <recommendedName>
        <fullName evidence="3">MoaD/ThiS family protein</fullName>
    </recommendedName>
</protein>
<dbReference type="InterPro" id="IPR012675">
    <property type="entry name" value="Beta-grasp_dom_sf"/>
</dbReference>
<reference evidence="1 2" key="1">
    <citation type="journal article" date="2016" name="C (Basel)">
        <title>Selective Growth of and Electricity Production by Marine Exoelectrogenic Bacteria in Self-Aggregated Hydrogel of Microbially Reduced Graphene Oxide.</title>
        <authorList>
            <person name="Yoshida N."/>
            <person name="Goto Y."/>
            <person name="Miyata Y."/>
        </authorList>
    </citation>
    <scope>NUCLEOTIDE SEQUENCE [LARGE SCALE GENOMIC DNA]</scope>
    <source>
        <strain evidence="1 2">NIT-T3</strain>
    </source>
</reference>
<evidence type="ECO:0000313" key="2">
    <source>
        <dbReference type="Proteomes" id="UP001319827"/>
    </source>
</evidence>